<name>A0ABS0GVM2_9ACTN</name>
<dbReference type="PRINTS" id="PR00727">
    <property type="entry name" value="LEADERPTASE"/>
</dbReference>
<dbReference type="InterPro" id="IPR036286">
    <property type="entry name" value="LexA/Signal_pep-like_sf"/>
</dbReference>
<evidence type="ECO:0000313" key="4">
    <source>
        <dbReference type="EMBL" id="MBF9130241.1"/>
    </source>
</evidence>
<dbReference type="PANTHER" id="PTHR43390">
    <property type="entry name" value="SIGNAL PEPTIDASE I"/>
    <property type="match status" value="1"/>
</dbReference>
<keyword evidence="5" id="KW-1185">Reference proteome</keyword>
<comment type="caution">
    <text evidence="4">The sequence shown here is derived from an EMBL/GenBank/DDBJ whole genome shotgun (WGS) entry which is preliminary data.</text>
</comment>
<accession>A0ABS0GVM2</accession>
<dbReference type="RefSeq" id="WP_196201819.1">
    <property type="nucleotide sequence ID" value="NZ_JADPUN010000148.1"/>
</dbReference>
<gene>
    <name evidence="4" type="ORF">I0C86_14940</name>
</gene>
<dbReference type="EMBL" id="JADPUN010000148">
    <property type="protein sequence ID" value="MBF9130241.1"/>
    <property type="molecule type" value="Genomic_DNA"/>
</dbReference>
<feature type="domain" description="Peptidase S26" evidence="3">
    <location>
        <begin position="114"/>
        <end position="151"/>
    </location>
</feature>
<organism evidence="4 5">
    <name type="scientific">Plantactinospora alkalitolerans</name>
    <dbReference type="NCBI Taxonomy" id="2789879"/>
    <lineage>
        <taxon>Bacteria</taxon>
        <taxon>Bacillati</taxon>
        <taxon>Actinomycetota</taxon>
        <taxon>Actinomycetes</taxon>
        <taxon>Micromonosporales</taxon>
        <taxon>Micromonosporaceae</taxon>
        <taxon>Plantactinospora</taxon>
    </lineage>
</organism>
<feature type="domain" description="Peptidase S26" evidence="3">
    <location>
        <begin position="12"/>
        <end position="101"/>
    </location>
</feature>
<evidence type="ECO:0000256" key="2">
    <source>
        <dbReference type="ARBA" id="ARBA00009370"/>
    </source>
</evidence>
<evidence type="ECO:0000259" key="3">
    <source>
        <dbReference type="Pfam" id="PF10502"/>
    </source>
</evidence>
<dbReference type="InterPro" id="IPR000223">
    <property type="entry name" value="Pept_S26A_signal_pept_1"/>
</dbReference>
<reference evidence="4 5" key="1">
    <citation type="submission" date="2020-11" db="EMBL/GenBank/DDBJ databases">
        <title>A novel isolate from a Black sea contaminated sediment with potential to produce alkanes: Plantactinospora alkalitolerans sp. nov.</title>
        <authorList>
            <person name="Carro L."/>
            <person name="Veyisoglu A."/>
            <person name="Guven K."/>
            <person name="Schumann P."/>
            <person name="Klenk H.-P."/>
            <person name="Sahin N."/>
        </authorList>
    </citation>
    <scope>NUCLEOTIDE SEQUENCE [LARGE SCALE GENOMIC DNA]</scope>
    <source>
        <strain evidence="4 5">S1510</strain>
    </source>
</reference>
<dbReference type="PANTHER" id="PTHR43390:SF1">
    <property type="entry name" value="CHLOROPLAST PROCESSING PEPTIDASE"/>
    <property type="match status" value="1"/>
</dbReference>
<sequence length="164" mass="17395">MIYVVLAGAVGAALAGLVTRFRRRWVLVTVHGRSMVPTLEPGDRVLVRRVPPGAVRIGQVVVVEEPVGGAWHTWPLVGGVAPGPERRWIVKRAVAGPGDPVPATVVPAAGSALSRVPPGRFVLLGDNQPESCDSRNFGLVPGDRLLGAVRRVFRPAGRRATSVR</sequence>
<dbReference type="SUPFAM" id="SSF51306">
    <property type="entry name" value="LexA/Signal peptidase"/>
    <property type="match status" value="1"/>
</dbReference>
<dbReference type="InterPro" id="IPR019533">
    <property type="entry name" value="Peptidase_S26"/>
</dbReference>
<proteinExistence type="inferred from homology"/>
<dbReference type="CDD" id="cd06530">
    <property type="entry name" value="S26_SPase_I"/>
    <property type="match status" value="1"/>
</dbReference>
<dbReference type="Pfam" id="PF10502">
    <property type="entry name" value="Peptidase_S26"/>
    <property type="match status" value="2"/>
</dbReference>
<evidence type="ECO:0000256" key="1">
    <source>
        <dbReference type="ARBA" id="ARBA00004401"/>
    </source>
</evidence>
<protein>
    <submittedName>
        <fullName evidence="4">S26 family signal peptidase</fullName>
    </submittedName>
</protein>
<comment type="subcellular location">
    <subcellularLocation>
        <location evidence="1">Cell membrane</location>
        <topology evidence="1">Single-pass type II membrane protein</topology>
    </subcellularLocation>
</comment>
<dbReference type="Proteomes" id="UP000638560">
    <property type="component" value="Unassembled WGS sequence"/>
</dbReference>
<evidence type="ECO:0000313" key="5">
    <source>
        <dbReference type="Proteomes" id="UP000638560"/>
    </source>
</evidence>
<comment type="similarity">
    <text evidence="2">Belongs to the peptidase S26 family.</text>
</comment>
<dbReference type="Gene3D" id="2.10.109.10">
    <property type="entry name" value="Umud Fragment, subunit A"/>
    <property type="match status" value="1"/>
</dbReference>